<evidence type="ECO:0000313" key="3">
    <source>
        <dbReference type="Proteomes" id="UP001610100"/>
    </source>
</evidence>
<reference evidence="2 3" key="1">
    <citation type="submission" date="2024-02" db="EMBL/GenBank/DDBJ databases">
        <title>A Gaetbulibacter species isolated from tidal flats and genomic insights of their niches.</title>
        <authorList>
            <person name="Ye Y."/>
        </authorList>
    </citation>
    <scope>NUCLEOTIDE SEQUENCE [LARGE SCALE GENOMIC DNA]</scope>
    <source>
        <strain evidence="2 3">KYW382</strain>
    </source>
</reference>
<dbReference type="SUPFAM" id="SSF109854">
    <property type="entry name" value="DinB/YfiT-like putative metalloenzymes"/>
    <property type="match status" value="1"/>
</dbReference>
<dbReference type="EMBL" id="JBAWKB010000002">
    <property type="protein sequence ID" value="MFH6771954.1"/>
    <property type="molecule type" value="Genomic_DNA"/>
</dbReference>
<keyword evidence="3" id="KW-1185">Reference proteome</keyword>
<dbReference type="GO" id="GO:0016740">
    <property type="term" value="F:transferase activity"/>
    <property type="evidence" value="ECO:0007669"/>
    <property type="project" value="UniProtKB-KW"/>
</dbReference>
<gene>
    <name evidence="2" type="primary">bstA</name>
    <name evidence="2" type="ORF">V8G58_08420</name>
</gene>
<comment type="caution">
    <text evidence="2">The sequence shown here is derived from an EMBL/GenBank/DDBJ whole genome shotgun (WGS) entry which is preliminary data.</text>
</comment>
<proteinExistence type="predicted"/>
<feature type="domain" description="DinB-like" evidence="1">
    <location>
        <begin position="34"/>
        <end position="171"/>
    </location>
</feature>
<organism evidence="2 3">
    <name type="scientific">Gaetbulibacter aestuarii</name>
    <dbReference type="NCBI Taxonomy" id="1502358"/>
    <lineage>
        <taxon>Bacteria</taxon>
        <taxon>Pseudomonadati</taxon>
        <taxon>Bacteroidota</taxon>
        <taxon>Flavobacteriia</taxon>
        <taxon>Flavobacteriales</taxon>
        <taxon>Flavobacteriaceae</taxon>
        <taxon>Gaetbulibacter</taxon>
    </lineage>
</organism>
<evidence type="ECO:0000259" key="1">
    <source>
        <dbReference type="Pfam" id="PF12867"/>
    </source>
</evidence>
<name>A0ABW7MYP7_9FLAO</name>
<dbReference type="Pfam" id="PF12867">
    <property type="entry name" value="DinB_2"/>
    <property type="match status" value="1"/>
</dbReference>
<protein>
    <submittedName>
        <fullName evidence="2">Bacillithiol transferase BstA</fullName>
    </submittedName>
</protein>
<dbReference type="Proteomes" id="UP001610100">
    <property type="component" value="Unassembled WGS sequence"/>
</dbReference>
<dbReference type="RefSeq" id="WP_344741181.1">
    <property type="nucleotide sequence ID" value="NZ_BAABAY010000002.1"/>
</dbReference>
<dbReference type="Gene3D" id="1.20.120.450">
    <property type="entry name" value="dinb family like domain"/>
    <property type="match status" value="1"/>
</dbReference>
<sequence>MEAVDLQKLKYPIGQFDCPDPINTNHIKDWIQVLEELPARLKNLVSPLNEEQLNTPYRSGGWTIRQVVHHLADSHHHSYIRFKWALTEPTPVIKAYNEADWCELFDSKTAPIDLSLSHLSAVHAKLVYLLKGLTFEDLNADFIHPETNKTFNLKQLTGMYAWHSEHHCAHIENLLNRNNW</sequence>
<dbReference type="InterPro" id="IPR034660">
    <property type="entry name" value="DinB/YfiT-like"/>
</dbReference>
<evidence type="ECO:0000313" key="2">
    <source>
        <dbReference type="EMBL" id="MFH6771954.1"/>
    </source>
</evidence>
<dbReference type="InterPro" id="IPR024775">
    <property type="entry name" value="DinB-like"/>
</dbReference>
<dbReference type="NCBIfam" id="NF009807">
    <property type="entry name" value="PRK13291.1"/>
    <property type="match status" value="1"/>
</dbReference>
<accession>A0ABW7MYP7</accession>
<keyword evidence="2" id="KW-0808">Transferase</keyword>